<dbReference type="Pfam" id="PF08354">
    <property type="entry name" value="Fas1-AflB-like_hel"/>
    <property type="match status" value="1"/>
</dbReference>
<evidence type="ECO:0000256" key="1">
    <source>
        <dbReference type="ARBA" id="ARBA00022679"/>
    </source>
</evidence>
<evidence type="ECO:0000313" key="3">
    <source>
        <dbReference type="EMBL" id="KAE9132025.1"/>
    </source>
</evidence>
<organism evidence="3 4">
    <name type="scientific">Phytophthora fragariae</name>
    <dbReference type="NCBI Taxonomy" id="53985"/>
    <lineage>
        <taxon>Eukaryota</taxon>
        <taxon>Sar</taxon>
        <taxon>Stramenopiles</taxon>
        <taxon>Oomycota</taxon>
        <taxon>Peronosporomycetes</taxon>
        <taxon>Peronosporales</taxon>
        <taxon>Peronosporaceae</taxon>
        <taxon>Phytophthora</taxon>
    </lineage>
</organism>
<dbReference type="PANTHER" id="PTHR10982">
    <property type="entry name" value="MALONYL COA-ACYL CARRIER PROTEIN TRANSACYLASE"/>
    <property type="match status" value="1"/>
</dbReference>
<keyword evidence="1" id="KW-0808">Transferase</keyword>
<dbReference type="InterPro" id="IPR050830">
    <property type="entry name" value="Fungal_FAS"/>
</dbReference>
<accession>A0A6G0LUI0</accession>
<comment type="caution">
    <text evidence="3">The sequence shown here is derived from an EMBL/GenBank/DDBJ whole genome shotgun (WGS) entry which is preliminary data.</text>
</comment>
<proteinExistence type="predicted"/>
<dbReference type="PANTHER" id="PTHR10982:SF21">
    <property type="entry name" value="FATTY ACID SYNTHASE SUBUNIT BETA"/>
    <property type="match status" value="1"/>
</dbReference>
<dbReference type="Gene3D" id="1.20.930.70">
    <property type="match status" value="1"/>
</dbReference>
<dbReference type="GO" id="GO:0004318">
    <property type="term" value="F:enoyl-[acyl-carrier-protein] reductase (NADH) activity"/>
    <property type="evidence" value="ECO:0007669"/>
    <property type="project" value="InterPro"/>
</dbReference>
<protein>
    <recommendedName>
        <fullName evidence="2">Fatty acid synthase beta subunit AflB /Fas1-like central domain-containing protein</fullName>
    </recommendedName>
</protein>
<sequence length="263" mass="28712">MEGKSQCWVHSTYFSRVKKLITRTEERSRRESSGALFDQSELKSNPRGMLSAFIAKCPSTVSTLLSLPDCDFFLELCRTGGKPVNFVAAITKYFKTWFKKTSVYTVVDEPVADILGGINSGFINVVKESGAISAASVAATKQVVDIAGVELLVPRVGQKYVIDAAGIRVFDRSIDISGSVIEIEKKGTASAVVVNEVCLAVAELKVGIVSMEMTFQHHPELLCSIHAKGSGFIDMVMVFSARSPKCPSRTRKMIRARLRAPRA</sequence>
<dbReference type="AlphaFoldDB" id="A0A6G0LUI0"/>
<name>A0A6G0LUI0_9STRA</name>
<evidence type="ECO:0000313" key="4">
    <source>
        <dbReference type="Proteomes" id="UP000488956"/>
    </source>
</evidence>
<reference evidence="3 4" key="1">
    <citation type="submission" date="2018-09" db="EMBL/GenBank/DDBJ databases">
        <title>Genomic investigation of the strawberry pathogen Phytophthora fragariae indicates pathogenicity is determined by transcriptional variation in three key races.</title>
        <authorList>
            <person name="Adams T.M."/>
            <person name="Armitage A.D."/>
            <person name="Sobczyk M.K."/>
            <person name="Bates H.J."/>
            <person name="Dunwell J.M."/>
            <person name="Nellist C.F."/>
            <person name="Harrison R.J."/>
        </authorList>
    </citation>
    <scope>NUCLEOTIDE SEQUENCE [LARGE SCALE GENOMIC DNA]</scope>
    <source>
        <strain evidence="3 4">ONT-3</strain>
    </source>
</reference>
<dbReference type="InterPro" id="IPR013565">
    <property type="entry name" value="Fas1/AflB-like_central"/>
</dbReference>
<gene>
    <name evidence="3" type="ORF">PF010_g3322</name>
</gene>
<dbReference type="EMBL" id="QXFX01000102">
    <property type="protein sequence ID" value="KAE9132025.1"/>
    <property type="molecule type" value="Genomic_DNA"/>
</dbReference>
<dbReference type="Proteomes" id="UP000488956">
    <property type="component" value="Unassembled WGS sequence"/>
</dbReference>
<dbReference type="GO" id="GO:0016740">
    <property type="term" value="F:transferase activity"/>
    <property type="evidence" value="ECO:0007669"/>
    <property type="project" value="UniProtKB-KW"/>
</dbReference>
<feature type="domain" description="Fatty acid synthase beta subunit AflB /Fas1-like central" evidence="2">
    <location>
        <begin position="6"/>
        <end position="107"/>
    </location>
</feature>
<evidence type="ECO:0000259" key="2">
    <source>
        <dbReference type="Pfam" id="PF08354"/>
    </source>
</evidence>